<evidence type="ECO:0000313" key="2">
    <source>
        <dbReference type="EMBL" id="MBB4173167.1"/>
    </source>
</evidence>
<dbReference type="InterPro" id="IPR005184">
    <property type="entry name" value="DUF306_Meta_HslJ"/>
</dbReference>
<organism evidence="2 3">
    <name type="scientific">Sulfitobacter noctilucicola</name>
    <dbReference type="NCBI Taxonomy" id="1342301"/>
    <lineage>
        <taxon>Bacteria</taxon>
        <taxon>Pseudomonadati</taxon>
        <taxon>Pseudomonadota</taxon>
        <taxon>Alphaproteobacteria</taxon>
        <taxon>Rhodobacterales</taxon>
        <taxon>Roseobacteraceae</taxon>
        <taxon>Sulfitobacter</taxon>
    </lineage>
</organism>
<dbReference type="EMBL" id="JACIFU010000001">
    <property type="protein sequence ID" value="MBB4173167.1"/>
    <property type="molecule type" value="Genomic_DNA"/>
</dbReference>
<dbReference type="InterPro" id="IPR053147">
    <property type="entry name" value="Hsp_HslJ-like"/>
</dbReference>
<evidence type="ECO:0000313" key="3">
    <source>
        <dbReference type="Proteomes" id="UP000565745"/>
    </source>
</evidence>
<dbReference type="PANTHER" id="PTHR35535:SF1">
    <property type="entry name" value="HEAT SHOCK PROTEIN HSLJ"/>
    <property type="match status" value="1"/>
</dbReference>
<dbReference type="Proteomes" id="UP000565745">
    <property type="component" value="Unassembled WGS sequence"/>
</dbReference>
<dbReference type="Pfam" id="PF03724">
    <property type="entry name" value="META"/>
    <property type="match status" value="1"/>
</dbReference>
<accession>A0A7W6Q4U1</accession>
<dbReference type="InterPro" id="IPR038670">
    <property type="entry name" value="HslJ-like_sf"/>
</dbReference>
<dbReference type="PANTHER" id="PTHR35535">
    <property type="entry name" value="HEAT SHOCK PROTEIN HSLJ"/>
    <property type="match status" value="1"/>
</dbReference>
<reference evidence="2 3" key="1">
    <citation type="submission" date="2020-08" db="EMBL/GenBank/DDBJ databases">
        <title>Genomic Encyclopedia of Type Strains, Phase IV (KMG-IV): sequencing the most valuable type-strain genomes for metagenomic binning, comparative biology and taxonomic classification.</title>
        <authorList>
            <person name="Goeker M."/>
        </authorList>
    </citation>
    <scope>NUCLEOTIDE SEQUENCE [LARGE SCALE GENOMIC DNA]</scope>
    <source>
        <strain evidence="2 3">DSM 101015</strain>
    </source>
</reference>
<sequence length="130" mass="14207">MPGHIALAVILMLTLFQRDETLRSYGGAGHEWQLIEMNGDTFDGQATLTFPTRNVIAGRGPCNSYQSRNAVPFPWFGAEPIRSTRMACPSLAQETEFFNALQAATIAKVTDGLLVLSNDETDLLVFKAGD</sequence>
<name>A0A7W6Q4U1_9RHOB</name>
<feature type="domain" description="DUF306" evidence="1">
    <location>
        <begin position="29"/>
        <end position="127"/>
    </location>
</feature>
<dbReference type="AlphaFoldDB" id="A0A7W6Q4U1"/>
<keyword evidence="3" id="KW-1185">Reference proteome</keyword>
<dbReference type="Gene3D" id="2.40.128.270">
    <property type="match status" value="1"/>
</dbReference>
<comment type="caution">
    <text evidence="2">The sequence shown here is derived from an EMBL/GenBank/DDBJ whole genome shotgun (WGS) entry which is preliminary data.</text>
</comment>
<keyword evidence="2" id="KW-0346">Stress response</keyword>
<protein>
    <submittedName>
        <fullName evidence="2">Heat shock protein HslJ</fullName>
    </submittedName>
</protein>
<gene>
    <name evidence="2" type="ORF">GGR93_000928</name>
</gene>
<proteinExistence type="predicted"/>
<evidence type="ECO:0000259" key="1">
    <source>
        <dbReference type="Pfam" id="PF03724"/>
    </source>
</evidence>